<reference evidence="1 2" key="1">
    <citation type="journal article" date="2018" name="ACS Chem. Biol.">
        <title>Ketoreductase domain dysfunction expands chemodiversity: malyngamide biosynthesis in the cyanobacterium Okeania hirsuta.</title>
        <authorList>
            <person name="Moss N.A."/>
            <person name="Leao T."/>
            <person name="Rankin M."/>
            <person name="McCullough T.M."/>
            <person name="Qu P."/>
            <person name="Korobeynikov A."/>
            <person name="Smith J.L."/>
            <person name="Gerwick L."/>
            <person name="Gerwick W.H."/>
        </authorList>
    </citation>
    <scope>NUCLEOTIDE SEQUENCE [LARGE SCALE GENOMIC DNA]</scope>
    <source>
        <strain evidence="1 2">PAB10Feb10-1</strain>
    </source>
</reference>
<dbReference type="EMBL" id="RCBY01000169">
    <property type="protein sequence ID" value="RQH31165.1"/>
    <property type="molecule type" value="Genomic_DNA"/>
</dbReference>
<gene>
    <name evidence="1" type="ORF">D5R40_23405</name>
</gene>
<sequence length="66" mass="7755">MLETFREKEIENMEIGKKKKRIYQDLRTDTKSSEGAIRSFAERKCHLLRITIVNAPTYGVFKVKHA</sequence>
<evidence type="ECO:0000313" key="2">
    <source>
        <dbReference type="Proteomes" id="UP000269154"/>
    </source>
</evidence>
<dbReference type="Proteomes" id="UP000269154">
    <property type="component" value="Unassembled WGS sequence"/>
</dbReference>
<organism evidence="1 2">
    <name type="scientific">Okeania hirsuta</name>
    <dbReference type="NCBI Taxonomy" id="1458930"/>
    <lineage>
        <taxon>Bacteria</taxon>
        <taxon>Bacillati</taxon>
        <taxon>Cyanobacteriota</taxon>
        <taxon>Cyanophyceae</taxon>
        <taxon>Oscillatoriophycideae</taxon>
        <taxon>Oscillatoriales</taxon>
        <taxon>Microcoleaceae</taxon>
        <taxon>Okeania</taxon>
    </lineage>
</organism>
<proteinExistence type="predicted"/>
<dbReference type="AlphaFoldDB" id="A0A3N6RHQ4"/>
<keyword evidence="2" id="KW-1185">Reference proteome</keyword>
<evidence type="ECO:0000313" key="1">
    <source>
        <dbReference type="EMBL" id="RQH31165.1"/>
    </source>
</evidence>
<comment type="caution">
    <text evidence="1">The sequence shown here is derived from an EMBL/GenBank/DDBJ whole genome shotgun (WGS) entry which is preliminary data.</text>
</comment>
<name>A0A3N6RHQ4_9CYAN</name>
<protein>
    <submittedName>
        <fullName evidence="1">Uncharacterized protein</fullName>
    </submittedName>
</protein>
<accession>A0A3N6RHQ4</accession>